<comment type="caution">
    <text evidence="2">The sequence shown here is derived from an EMBL/GenBank/DDBJ whole genome shotgun (WGS) entry which is preliminary data.</text>
</comment>
<dbReference type="GO" id="GO:0016787">
    <property type="term" value="F:hydrolase activity"/>
    <property type="evidence" value="ECO:0007669"/>
    <property type="project" value="UniProtKB-KW"/>
</dbReference>
<dbReference type="InterPro" id="IPR000868">
    <property type="entry name" value="Isochorismatase-like_dom"/>
</dbReference>
<dbReference type="InterPro" id="IPR036380">
    <property type="entry name" value="Isochorismatase-like_sf"/>
</dbReference>
<organism evidence="2 3">
    <name type="scientific">Advenella alkanexedens</name>
    <dbReference type="NCBI Taxonomy" id="1481665"/>
    <lineage>
        <taxon>Bacteria</taxon>
        <taxon>Pseudomonadati</taxon>
        <taxon>Pseudomonadota</taxon>
        <taxon>Betaproteobacteria</taxon>
        <taxon>Burkholderiales</taxon>
        <taxon>Alcaligenaceae</taxon>
    </lineage>
</organism>
<feature type="domain" description="Isochorismatase-like" evidence="1">
    <location>
        <begin position="8"/>
        <end position="156"/>
    </location>
</feature>
<dbReference type="Gene3D" id="3.40.50.850">
    <property type="entry name" value="Isochorismatase-like"/>
    <property type="match status" value="1"/>
</dbReference>
<keyword evidence="3" id="KW-1185">Reference proteome</keyword>
<evidence type="ECO:0000313" key="2">
    <source>
        <dbReference type="EMBL" id="MBV4398030.1"/>
    </source>
</evidence>
<dbReference type="SUPFAM" id="SSF52499">
    <property type="entry name" value="Isochorismatase-like hydrolases"/>
    <property type="match status" value="1"/>
</dbReference>
<dbReference type="PANTHER" id="PTHR14119">
    <property type="entry name" value="HYDROLASE"/>
    <property type="match status" value="1"/>
</dbReference>
<protein>
    <submittedName>
        <fullName evidence="2">Hydrolase</fullName>
    </submittedName>
</protein>
<evidence type="ECO:0000313" key="3">
    <source>
        <dbReference type="Proteomes" id="UP000722165"/>
    </source>
</evidence>
<reference evidence="2 3" key="1">
    <citation type="submission" date="2021-06" db="EMBL/GenBank/DDBJ databases">
        <authorList>
            <person name="Lu T."/>
            <person name="Wang Q."/>
            <person name="Han X."/>
        </authorList>
    </citation>
    <scope>NUCLEOTIDE SEQUENCE [LARGE SCALE GENOMIC DNA]</scope>
    <source>
        <strain evidence="2 3">LAM0050</strain>
    </source>
</reference>
<dbReference type="InterPro" id="IPR050993">
    <property type="entry name" value="Isochorismatase_domain"/>
</dbReference>
<dbReference type="Pfam" id="PF00857">
    <property type="entry name" value="Isochorismatase"/>
    <property type="match status" value="1"/>
</dbReference>
<keyword evidence="2" id="KW-0378">Hydrolase</keyword>
<dbReference type="Proteomes" id="UP000722165">
    <property type="component" value="Unassembled WGS sequence"/>
</dbReference>
<proteinExistence type="predicted"/>
<name>A0ABS6NQV8_9BURK</name>
<evidence type="ECO:0000259" key="1">
    <source>
        <dbReference type="Pfam" id="PF00857"/>
    </source>
</evidence>
<gene>
    <name evidence="2" type="ORF">KU392_12340</name>
</gene>
<dbReference type="EMBL" id="JAHSPR010000010">
    <property type="protein sequence ID" value="MBV4398030.1"/>
    <property type="molecule type" value="Genomic_DNA"/>
</dbReference>
<dbReference type="CDD" id="cd01012">
    <property type="entry name" value="YcaC_related"/>
    <property type="match status" value="1"/>
</dbReference>
<sequence>MRIKASESLLLVIDIQSRMLPAIDNGQEVLAQATWMVDVAQAIGIPVLATEQYPKGLGRTESNLLSRLPEQQVLEKIHFSAVTGQGLLNTPFSTRRQWVVVGTEAHVCVQQTALDLLAAGKEVFIVDEAVGSRKPRDKALALQRLRQNGAEVVSREMVAFEWLEEANTPLFRDVLKRFIIL</sequence>
<dbReference type="PANTHER" id="PTHR14119:SF3">
    <property type="entry name" value="ISOCHORISMATASE DOMAIN-CONTAINING PROTEIN 2"/>
    <property type="match status" value="1"/>
</dbReference>
<dbReference type="RefSeq" id="WP_169295426.1">
    <property type="nucleotide sequence ID" value="NZ_JAHSPR010000010.1"/>
</dbReference>
<accession>A0ABS6NQV8</accession>